<organism evidence="6 7">
    <name type="scientific">Shimia isoporae</name>
    <dbReference type="NCBI Taxonomy" id="647720"/>
    <lineage>
        <taxon>Bacteria</taxon>
        <taxon>Pseudomonadati</taxon>
        <taxon>Pseudomonadota</taxon>
        <taxon>Alphaproteobacteria</taxon>
        <taxon>Rhodobacterales</taxon>
        <taxon>Roseobacteraceae</taxon>
    </lineage>
</organism>
<evidence type="ECO:0000256" key="3">
    <source>
        <dbReference type="ARBA" id="ARBA00022840"/>
    </source>
</evidence>
<evidence type="ECO:0000259" key="5">
    <source>
        <dbReference type="PROSITE" id="PS50975"/>
    </source>
</evidence>
<name>A0A4R1NKV9_9RHOB</name>
<dbReference type="GO" id="GO:0005524">
    <property type="term" value="F:ATP binding"/>
    <property type="evidence" value="ECO:0007669"/>
    <property type="project" value="UniProtKB-UniRule"/>
</dbReference>
<gene>
    <name evidence="6" type="ORF">BXY66_0336</name>
</gene>
<evidence type="ECO:0000256" key="2">
    <source>
        <dbReference type="ARBA" id="ARBA00022741"/>
    </source>
</evidence>
<dbReference type="OrthoDB" id="9765608at2"/>
<evidence type="ECO:0000313" key="7">
    <source>
        <dbReference type="Proteomes" id="UP000295673"/>
    </source>
</evidence>
<dbReference type="InterPro" id="IPR052032">
    <property type="entry name" value="ATP-dep_AA_Ligase"/>
</dbReference>
<reference evidence="6 7" key="1">
    <citation type="submission" date="2019-03" db="EMBL/GenBank/DDBJ databases">
        <title>Genomic Encyclopedia of Archaeal and Bacterial Type Strains, Phase II (KMG-II): from individual species to whole genera.</title>
        <authorList>
            <person name="Goeker M."/>
        </authorList>
    </citation>
    <scope>NUCLEOTIDE SEQUENCE [LARGE SCALE GENOMIC DNA]</scope>
    <source>
        <strain evidence="6 7">DSM 26433</strain>
    </source>
</reference>
<protein>
    <submittedName>
        <fullName evidence="6">ATP-grasp domain-containing protein</fullName>
    </submittedName>
</protein>
<evidence type="ECO:0000256" key="1">
    <source>
        <dbReference type="ARBA" id="ARBA00022598"/>
    </source>
</evidence>
<dbReference type="InterPro" id="IPR011761">
    <property type="entry name" value="ATP-grasp"/>
</dbReference>
<dbReference type="SUPFAM" id="SSF56059">
    <property type="entry name" value="Glutathione synthetase ATP-binding domain-like"/>
    <property type="match status" value="1"/>
</dbReference>
<evidence type="ECO:0000256" key="4">
    <source>
        <dbReference type="PROSITE-ProRule" id="PRU00409"/>
    </source>
</evidence>
<dbReference type="PROSITE" id="PS50975">
    <property type="entry name" value="ATP_GRASP"/>
    <property type="match status" value="1"/>
</dbReference>
<dbReference type="Gene3D" id="3.30.470.20">
    <property type="entry name" value="ATP-grasp fold, B domain"/>
    <property type="match status" value="1"/>
</dbReference>
<keyword evidence="7" id="KW-1185">Reference proteome</keyword>
<dbReference type="PANTHER" id="PTHR43585:SF2">
    <property type="entry name" value="ATP-GRASP ENZYME FSQD"/>
    <property type="match status" value="1"/>
</dbReference>
<dbReference type="AlphaFoldDB" id="A0A4R1NKV9"/>
<keyword evidence="2 4" id="KW-0547">Nucleotide-binding</keyword>
<dbReference type="GO" id="GO:0016874">
    <property type="term" value="F:ligase activity"/>
    <property type="evidence" value="ECO:0007669"/>
    <property type="project" value="UniProtKB-KW"/>
</dbReference>
<dbReference type="RefSeq" id="WP_132858439.1">
    <property type="nucleotide sequence ID" value="NZ_SMGR01000001.1"/>
</dbReference>
<feature type="domain" description="ATP-grasp" evidence="5">
    <location>
        <begin position="113"/>
        <end position="316"/>
    </location>
</feature>
<keyword evidence="1" id="KW-0436">Ligase</keyword>
<dbReference type="GO" id="GO:0046872">
    <property type="term" value="F:metal ion binding"/>
    <property type="evidence" value="ECO:0007669"/>
    <property type="project" value="InterPro"/>
</dbReference>
<sequence length="451" mass="48885">MRCLLVNPVSNGSLLARYLISRGVTCDAVIELDKVAKMGAVSEARQSDFDGSLYERIYRSEDDASSAEDVSYDAVIAGSENGVATAERLAQHFGLPGNDPDTTLYRTDKAVMQEVLRAAGLQSATTRRVFKGDDVVAIAAALGGYPIILKPAASAGSEGVVLCTTPKELLTAWAAIDWGAFSPTWHDNDSFVLQSYLEGPEFCVDLVAKDGLFAVSAISRYIRCGELAACEFPFVKAFKIPCPIETPTSQKLAAYAKSCAEVLAVREGPLHLEAIFTSNGPVLVEVGARLHGTQLPSFLRHSYQHDLLEQVFEAYFKRDLPLSDAVFTTPIVQRYVVATKEGHFKGLTPSIEQELKKLDTCLANVISIPNGSIFPRTESLFDVPVQGFFGGGEIGQIWRDVLAHQDLIGDLFHEALALEDQTEKLGAIHQKLICPTALAPISEKPNDHAAL</sequence>
<dbReference type="EMBL" id="SMGR01000001">
    <property type="protein sequence ID" value="TCL08301.1"/>
    <property type="molecule type" value="Genomic_DNA"/>
</dbReference>
<comment type="caution">
    <text evidence="6">The sequence shown here is derived from an EMBL/GenBank/DDBJ whole genome shotgun (WGS) entry which is preliminary data.</text>
</comment>
<dbReference type="Pfam" id="PF13535">
    <property type="entry name" value="ATP-grasp_4"/>
    <property type="match status" value="1"/>
</dbReference>
<accession>A0A4R1NKV9</accession>
<evidence type="ECO:0000313" key="6">
    <source>
        <dbReference type="EMBL" id="TCL08301.1"/>
    </source>
</evidence>
<dbReference type="Proteomes" id="UP000295673">
    <property type="component" value="Unassembled WGS sequence"/>
</dbReference>
<proteinExistence type="predicted"/>
<dbReference type="PANTHER" id="PTHR43585">
    <property type="entry name" value="FUMIPYRROLE BIOSYNTHESIS PROTEIN C"/>
    <property type="match status" value="1"/>
</dbReference>
<keyword evidence="3 4" id="KW-0067">ATP-binding</keyword>